<dbReference type="CDD" id="cd16922">
    <property type="entry name" value="HATPase_EvgS-ArcB-TorS-like"/>
    <property type="match status" value="1"/>
</dbReference>
<name>A0A0L0HHD0_SPIPD</name>
<dbReference type="VEuPathDB" id="FungiDB:SPPG_04538"/>
<evidence type="ECO:0000256" key="1">
    <source>
        <dbReference type="ARBA" id="ARBA00000085"/>
    </source>
</evidence>
<dbReference type="GO" id="GO:0000155">
    <property type="term" value="F:phosphorelay sensor kinase activity"/>
    <property type="evidence" value="ECO:0007669"/>
    <property type="project" value="InterPro"/>
</dbReference>
<dbReference type="PROSITE" id="PS50110">
    <property type="entry name" value="RESPONSE_REGULATORY"/>
    <property type="match status" value="1"/>
</dbReference>
<keyword evidence="5" id="KW-0418">Kinase</keyword>
<dbReference type="InterPro" id="IPR004358">
    <property type="entry name" value="Sig_transdc_His_kin-like_C"/>
</dbReference>
<dbReference type="SUPFAM" id="SSF55785">
    <property type="entry name" value="PYP-like sensor domain (PAS domain)"/>
    <property type="match status" value="1"/>
</dbReference>
<accession>A0A0L0HHD0</accession>
<dbReference type="PANTHER" id="PTHR43047:SF72">
    <property type="entry name" value="OSMOSENSING HISTIDINE PROTEIN KINASE SLN1"/>
    <property type="match status" value="1"/>
</dbReference>
<keyword evidence="3 6" id="KW-0597">Phosphoprotein</keyword>
<gene>
    <name evidence="10" type="ORF">SPPG_04538</name>
</gene>
<dbReference type="InterPro" id="IPR001610">
    <property type="entry name" value="PAC"/>
</dbReference>
<dbReference type="InterPro" id="IPR001789">
    <property type="entry name" value="Sig_transdc_resp-reg_receiver"/>
</dbReference>
<keyword evidence="11" id="KW-1185">Reference proteome</keyword>
<protein>
    <recommendedName>
        <fullName evidence="2">histidine kinase</fullName>
        <ecNumber evidence="2">2.7.13.3</ecNumber>
    </recommendedName>
</protein>
<dbReference type="InterPro" id="IPR000014">
    <property type="entry name" value="PAS"/>
</dbReference>
<dbReference type="Gene3D" id="3.40.50.2300">
    <property type="match status" value="1"/>
</dbReference>
<evidence type="ECO:0000256" key="2">
    <source>
        <dbReference type="ARBA" id="ARBA00012438"/>
    </source>
</evidence>
<dbReference type="InterPro" id="IPR000700">
    <property type="entry name" value="PAS-assoc_C"/>
</dbReference>
<dbReference type="OrthoDB" id="5378913at2759"/>
<dbReference type="SUPFAM" id="SSF55874">
    <property type="entry name" value="ATPase domain of HSP90 chaperone/DNA topoisomerase II/histidine kinase"/>
    <property type="match status" value="1"/>
</dbReference>
<dbReference type="Pfam" id="PF02518">
    <property type="entry name" value="HATPase_c"/>
    <property type="match status" value="1"/>
</dbReference>
<dbReference type="InterPro" id="IPR025847">
    <property type="entry name" value="MEDS_domain"/>
</dbReference>
<organism evidence="10 11">
    <name type="scientific">Spizellomyces punctatus (strain DAOM BR117)</name>
    <dbReference type="NCBI Taxonomy" id="645134"/>
    <lineage>
        <taxon>Eukaryota</taxon>
        <taxon>Fungi</taxon>
        <taxon>Fungi incertae sedis</taxon>
        <taxon>Chytridiomycota</taxon>
        <taxon>Chytridiomycota incertae sedis</taxon>
        <taxon>Chytridiomycetes</taxon>
        <taxon>Spizellomycetales</taxon>
        <taxon>Spizellomycetaceae</taxon>
        <taxon>Spizellomyces</taxon>
    </lineage>
</organism>
<evidence type="ECO:0000313" key="11">
    <source>
        <dbReference type="Proteomes" id="UP000053201"/>
    </source>
</evidence>
<evidence type="ECO:0000256" key="3">
    <source>
        <dbReference type="ARBA" id="ARBA00022553"/>
    </source>
</evidence>
<dbReference type="Pfam" id="PF00072">
    <property type="entry name" value="Response_reg"/>
    <property type="match status" value="1"/>
</dbReference>
<dbReference type="Proteomes" id="UP000053201">
    <property type="component" value="Unassembled WGS sequence"/>
</dbReference>
<dbReference type="PANTHER" id="PTHR43047">
    <property type="entry name" value="TWO-COMPONENT HISTIDINE PROTEIN KINASE"/>
    <property type="match status" value="1"/>
</dbReference>
<dbReference type="EMBL" id="KQ257456">
    <property type="protein sequence ID" value="KND00199.1"/>
    <property type="molecule type" value="Genomic_DNA"/>
</dbReference>
<evidence type="ECO:0000256" key="5">
    <source>
        <dbReference type="ARBA" id="ARBA00022777"/>
    </source>
</evidence>
<feature type="domain" description="Response regulatory" evidence="8">
    <location>
        <begin position="720"/>
        <end position="837"/>
    </location>
</feature>
<dbReference type="CDD" id="cd00130">
    <property type="entry name" value="PAS"/>
    <property type="match status" value="1"/>
</dbReference>
<dbReference type="Gene3D" id="1.10.287.130">
    <property type="match status" value="1"/>
</dbReference>
<dbReference type="NCBIfam" id="TIGR00229">
    <property type="entry name" value="sensory_box"/>
    <property type="match status" value="1"/>
</dbReference>
<dbReference type="Pfam" id="PF00512">
    <property type="entry name" value="HisKA"/>
    <property type="match status" value="1"/>
</dbReference>
<dbReference type="InterPro" id="IPR011006">
    <property type="entry name" value="CheY-like_superfamily"/>
</dbReference>
<dbReference type="InterPro" id="IPR003661">
    <property type="entry name" value="HisK_dim/P_dom"/>
</dbReference>
<dbReference type="Gene3D" id="3.30.450.20">
    <property type="entry name" value="PAS domain"/>
    <property type="match status" value="1"/>
</dbReference>
<dbReference type="GO" id="GO:0005886">
    <property type="term" value="C:plasma membrane"/>
    <property type="evidence" value="ECO:0007669"/>
    <property type="project" value="TreeGrafter"/>
</dbReference>
<keyword evidence="4" id="KW-0808">Transferase</keyword>
<proteinExistence type="predicted"/>
<dbReference type="SMART" id="SM00387">
    <property type="entry name" value="HATPase_c"/>
    <property type="match status" value="1"/>
</dbReference>
<evidence type="ECO:0000256" key="4">
    <source>
        <dbReference type="ARBA" id="ARBA00022679"/>
    </source>
</evidence>
<dbReference type="InterPro" id="IPR003594">
    <property type="entry name" value="HATPase_dom"/>
</dbReference>
<reference evidence="10 11" key="1">
    <citation type="submission" date="2009-08" db="EMBL/GenBank/DDBJ databases">
        <title>The Genome Sequence of Spizellomyces punctatus strain DAOM BR117.</title>
        <authorList>
            <consortium name="The Broad Institute Genome Sequencing Platform"/>
            <person name="Russ C."/>
            <person name="Cuomo C."/>
            <person name="Shea T."/>
            <person name="Young S.K."/>
            <person name="Zeng Q."/>
            <person name="Koehrsen M."/>
            <person name="Haas B."/>
            <person name="Borodovsky M."/>
            <person name="Guigo R."/>
            <person name="Alvarado L."/>
            <person name="Berlin A."/>
            <person name="Bochicchio J."/>
            <person name="Borenstein D."/>
            <person name="Chapman S."/>
            <person name="Chen Z."/>
            <person name="Engels R."/>
            <person name="Freedman E."/>
            <person name="Gellesch M."/>
            <person name="Goldberg J."/>
            <person name="Griggs A."/>
            <person name="Gujja S."/>
            <person name="Heiman D."/>
            <person name="Hepburn T."/>
            <person name="Howarth C."/>
            <person name="Jen D."/>
            <person name="Larson L."/>
            <person name="Lewis B."/>
            <person name="Mehta T."/>
            <person name="Park D."/>
            <person name="Pearson M."/>
            <person name="Roberts A."/>
            <person name="Saif S."/>
            <person name="Shenoy N."/>
            <person name="Sisk P."/>
            <person name="Stolte C."/>
            <person name="Sykes S."/>
            <person name="Thomson T."/>
            <person name="Walk T."/>
            <person name="White J."/>
            <person name="Yandava C."/>
            <person name="Burger G."/>
            <person name="Gray M.W."/>
            <person name="Holland P.W.H."/>
            <person name="King N."/>
            <person name="Lang F.B.F."/>
            <person name="Roger A.J."/>
            <person name="Ruiz-Trillo I."/>
            <person name="Lander E."/>
            <person name="Nusbaum C."/>
        </authorList>
    </citation>
    <scope>NUCLEOTIDE SEQUENCE [LARGE SCALE GENOMIC DNA]</scope>
    <source>
        <strain evidence="10 11">DAOM BR117</strain>
    </source>
</reference>
<dbReference type="GeneID" id="27687983"/>
<dbReference type="PROSITE" id="PS50109">
    <property type="entry name" value="HIS_KIN"/>
    <property type="match status" value="1"/>
</dbReference>
<evidence type="ECO:0000256" key="6">
    <source>
        <dbReference type="PROSITE-ProRule" id="PRU00169"/>
    </source>
</evidence>
<dbReference type="EC" id="2.7.13.3" evidence="2"/>
<dbReference type="SMART" id="SM00086">
    <property type="entry name" value="PAC"/>
    <property type="match status" value="1"/>
</dbReference>
<dbReference type="STRING" id="645134.A0A0L0HHD0"/>
<evidence type="ECO:0000259" key="7">
    <source>
        <dbReference type="PROSITE" id="PS50109"/>
    </source>
</evidence>
<dbReference type="AlphaFoldDB" id="A0A0L0HHD0"/>
<evidence type="ECO:0000259" key="8">
    <source>
        <dbReference type="PROSITE" id="PS50110"/>
    </source>
</evidence>
<feature type="domain" description="PAC" evidence="9">
    <location>
        <begin position="376"/>
        <end position="428"/>
    </location>
</feature>
<dbReference type="SUPFAM" id="SSF52172">
    <property type="entry name" value="CheY-like"/>
    <property type="match status" value="1"/>
</dbReference>
<dbReference type="InterPro" id="IPR035965">
    <property type="entry name" value="PAS-like_dom_sf"/>
</dbReference>
<dbReference type="GO" id="GO:0009927">
    <property type="term" value="F:histidine phosphotransfer kinase activity"/>
    <property type="evidence" value="ECO:0007669"/>
    <property type="project" value="TreeGrafter"/>
</dbReference>
<dbReference type="eggNOG" id="KOG0519">
    <property type="taxonomic scope" value="Eukaryota"/>
</dbReference>
<dbReference type="RefSeq" id="XP_016608238.1">
    <property type="nucleotide sequence ID" value="XM_016752772.1"/>
</dbReference>
<dbReference type="Pfam" id="PF08447">
    <property type="entry name" value="PAS_3"/>
    <property type="match status" value="1"/>
</dbReference>
<dbReference type="CDD" id="cd17546">
    <property type="entry name" value="REC_hyHK_CKI1_RcsC-like"/>
    <property type="match status" value="1"/>
</dbReference>
<dbReference type="SMART" id="SM00388">
    <property type="entry name" value="HisKA"/>
    <property type="match status" value="1"/>
</dbReference>
<dbReference type="PROSITE" id="PS50113">
    <property type="entry name" value="PAC"/>
    <property type="match status" value="1"/>
</dbReference>
<feature type="domain" description="Histidine kinase" evidence="7">
    <location>
        <begin position="457"/>
        <end position="699"/>
    </location>
</feature>
<sequence>MTQSQNALPVFALPPVTARPVRAEAITANEDTVSDASSVGSSEYESLPAYEDAIGIQKLSACKDHDHIVQFYDTEEFLFNVIVGFVAPALIAREAAVIIATKSHLEAIEHRLQARGLDLEARKRRGQLTLLDAHEILGVLEQREQKQISAAKFDDFVGTLARRLSRQFHGRVYVYGEIVDILASRGDYQLAVELEQLWNGLQNLVSFTLLCGYNLNNFRDQSHRDVFHKVCHTHSKVTPSEGYADLHDKPDDQALMVAQLQQKAKALENEIERRKAAEAALHNSLKLLSDHAQEALCRERDQYRTLLSILPVGVYGTAFGDEDDYFINNRFCEIVGRTRTEIRINGWVDAVHPEDRKDLSTWPFSPCDTCADIDTGNHEYRFIHADGSIVWVAGQTAANRDESGNLRGYVHTILDISALKVLERDRLEARNAAEKHQRHRAEEAERYKKDQDQWIDSLCHELRNPLNGISGNVELLEMGLQVRRTTLAKNPLALDDVRTLQHQLDLDQDSIDAISKCVAHQKIITDDVLNISKLELGKLVLRAIPFDPKTTLSDVAKMFEAQATRQGLDLRVNLSISSLPITGDPHRLSQIVINLMANAIKFTQRGSITLSLFLISRTPTSITYRVTVQDTGIGLTEPELAMLFQRFAQPTSTHPDTYGGSGLGLYLSKGMVELMGGTISVSSTKHAGSSFSFTFSGPPAECTPPPPPQPLLHTPRSIQTVLVVEDNILNQKIMYRFLAPFYRVLLASNGIEALEVYKEADLVFMDIVMPGMGGLECTMEIRQREREQKDCKRVPIVGLSGNARQDQISRAFEVGMNDYLTKPVCKKRVLEVVDGFEGLS</sequence>
<dbReference type="InterPro" id="IPR036890">
    <property type="entry name" value="HATPase_C_sf"/>
</dbReference>
<dbReference type="InterPro" id="IPR036097">
    <property type="entry name" value="HisK_dim/P_sf"/>
</dbReference>
<dbReference type="InterPro" id="IPR005467">
    <property type="entry name" value="His_kinase_dom"/>
</dbReference>
<comment type="catalytic activity">
    <reaction evidence="1">
        <text>ATP + protein L-histidine = ADP + protein N-phospho-L-histidine.</text>
        <dbReference type="EC" id="2.7.13.3"/>
    </reaction>
</comment>
<evidence type="ECO:0000313" key="10">
    <source>
        <dbReference type="EMBL" id="KND00199.1"/>
    </source>
</evidence>
<dbReference type="CDD" id="cd00082">
    <property type="entry name" value="HisKA"/>
    <property type="match status" value="1"/>
</dbReference>
<dbReference type="OMA" id="SMINDRN"/>
<dbReference type="PRINTS" id="PR00344">
    <property type="entry name" value="BCTRLSENSOR"/>
</dbReference>
<dbReference type="Gene3D" id="3.30.565.10">
    <property type="entry name" value="Histidine kinase-like ATPase, C-terminal domain"/>
    <property type="match status" value="1"/>
</dbReference>
<dbReference type="InterPro" id="IPR013655">
    <property type="entry name" value="PAS_fold_3"/>
</dbReference>
<dbReference type="Pfam" id="PF14417">
    <property type="entry name" value="MEDS"/>
    <property type="match status" value="1"/>
</dbReference>
<dbReference type="SUPFAM" id="SSF47384">
    <property type="entry name" value="Homodimeric domain of signal transducing histidine kinase"/>
    <property type="match status" value="1"/>
</dbReference>
<dbReference type="InParanoid" id="A0A0L0HHD0"/>
<dbReference type="SMART" id="SM00448">
    <property type="entry name" value="REC"/>
    <property type="match status" value="1"/>
</dbReference>
<dbReference type="FunFam" id="3.30.565.10:FF:000010">
    <property type="entry name" value="Sensor histidine kinase RcsC"/>
    <property type="match status" value="1"/>
</dbReference>
<evidence type="ECO:0000259" key="9">
    <source>
        <dbReference type="PROSITE" id="PS50113"/>
    </source>
</evidence>
<feature type="modified residue" description="4-aspartylphosphate" evidence="6">
    <location>
        <position position="766"/>
    </location>
</feature>